<feature type="signal peptide" evidence="2">
    <location>
        <begin position="1"/>
        <end position="22"/>
    </location>
</feature>
<reference evidence="4" key="1">
    <citation type="submission" date="2015-07" db="EMBL/GenBank/DDBJ databases">
        <authorList>
            <consortium name="Consortium for Microbial Forensics and Genomics (microFORGE)"/>
            <person name="Knight B.M."/>
            <person name="Roberts D.P."/>
            <person name="Lin D."/>
            <person name="Hari K."/>
            <person name="Fletcher J."/>
            <person name="Melcher U."/>
            <person name="Blagden T."/>
            <person name="Winegar R.A."/>
        </authorList>
    </citation>
    <scope>NUCLEOTIDE SEQUENCE [LARGE SCALE GENOMIC DNA]</scope>
    <source>
        <strain evidence="4">NRRL B-1447</strain>
    </source>
</reference>
<evidence type="ECO:0008006" key="5">
    <source>
        <dbReference type="Google" id="ProtNLM"/>
    </source>
</evidence>
<evidence type="ECO:0000313" key="3">
    <source>
        <dbReference type="EMBL" id="KOG49989.1"/>
    </source>
</evidence>
<dbReference type="Proteomes" id="UP000037084">
    <property type="component" value="Unassembled WGS sequence"/>
</dbReference>
<sequence>MKRITRTVRLACATALAGALLAGCGPSGGTKNEQGAVAGMDMQGAAERADAMFYDTVGAIKPDIEWVHDTTTTGSCDVTRYWTVMTVVSPERRGNFLGVVEKFWKANGYRINTVNPDKDMPEIVATSPDGFGITVLFGHQGQAFFEVTSPCVKNSKVAPPSKPANGRTYEGETAVPTPNVRSDFWSAETPAPGTTPSS</sequence>
<feature type="region of interest" description="Disordered" evidence="1">
    <location>
        <begin position="155"/>
        <end position="198"/>
    </location>
</feature>
<feature type="chain" id="PRO_5038522133" description="Lipoprotein" evidence="2">
    <location>
        <begin position="23"/>
        <end position="198"/>
    </location>
</feature>
<organism evidence="3 4">
    <name type="scientific">Streptomyces virginiae</name>
    <name type="common">Streptomyces cinnamonensis</name>
    <dbReference type="NCBI Taxonomy" id="1961"/>
    <lineage>
        <taxon>Bacteria</taxon>
        <taxon>Bacillati</taxon>
        <taxon>Actinomycetota</taxon>
        <taxon>Actinomycetes</taxon>
        <taxon>Kitasatosporales</taxon>
        <taxon>Streptomycetaceae</taxon>
        <taxon>Streptomyces</taxon>
    </lineage>
</organism>
<evidence type="ECO:0000313" key="4">
    <source>
        <dbReference type="Proteomes" id="UP000037084"/>
    </source>
</evidence>
<evidence type="ECO:0000256" key="2">
    <source>
        <dbReference type="SAM" id="SignalP"/>
    </source>
</evidence>
<gene>
    <name evidence="3" type="ORF">ADK75_18815</name>
</gene>
<dbReference type="EMBL" id="LGUV01000234">
    <property type="protein sequence ID" value="KOG49989.1"/>
    <property type="molecule type" value="Genomic_DNA"/>
</dbReference>
<proteinExistence type="predicted"/>
<keyword evidence="2" id="KW-0732">Signal</keyword>
<dbReference type="RefSeq" id="WP_053172413.1">
    <property type="nucleotide sequence ID" value="NZ_LGUV01000234.1"/>
</dbReference>
<protein>
    <recommendedName>
        <fullName evidence="5">Lipoprotein</fullName>
    </recommendedName>
</protein>
<comment type="caution">
    <text evidence="3">The sequence shown here is derived from an EMBL/GenBank/DDBJ whole genome shotgun (WGS) entry which is preliminary data.</text>
</comment>
<accession>A0A0L8MHX0</accession>
<evidence type="ECO:0000256" key="1">
    <source>
        <dbReference type="SAM" id="MobiDB-lite"/>
    </source>
</evidence>
<name>A0A0L8MHX0_STRVG</name>
<dbReference type="PROSITE" id="PS51257">
    <property type="entry name" value="PROKAR_LIPOPROTEIN"/>
    <property type="match status" value="1"/>
</dbReference>
<dbReference type="PATRIC" id="fig|1961.12.peg.4277"/>
<dbReference type="AlphaFoldDB" id="A0A0L8MHX0"/>
<dbReference type="OrthoDB" id="3867807at2"/>